<feature type="non-terminal residue" evidence="1">
    <location>
        <position position="1"/>
    </location>
</feature>
<accession>X0VMK1</accession>
<name>X0VMK1_9ZZZZ</name>
<dbReference type="GO" id="GO:0140291">
    <property type="term" value="P:peptidyl-glutamate ADP-deribosylation"/>
    <property type="evidence" value="ECO:0007669"/>
    <property type="project" value="TreeGrafter"/>
</dbReference>
<dbReference type="PANTHER" id="PTHR12521:SF0">
    <property type="entry name" value="ADP-RIBOSE GLYCOHYDROLASE OARD1"/>
    <property type="match status" value="1"/>
</dbReference>
<organism evidence="1">
    <name type="scientific">marine sediment metagenome</name>
    <dbReference type="NCBI Taxonomy" id="412755"/>
    <lineage>
        <taxon>unclassified sequences</taxon>
        <taxon>metagenomes</taxon>
        <taxon>ecological metagenomes</taxon>
    </lineage>
</organism>
<dbReference type="EMBL" id="BARS01038174">
    <property type="protein sequence ID" value="GAG19589.1"/>
    <property type="molecule type" value="Genomic_DNA"/>
</dbReference>
<evidence type="ECO:0000313" key="1">
    <source>
        <dbReference type="EMBL" id="GAG19589.1"/>
    </source>
</evidence>
<sequence>AVEAANEFLAGRQQSIERLMKVSKLIEGFETPYGMELLSSVHWVAKHKTPPATDSESAIDAVMAWNNRKRMMFKPAHIHVAWEHLKRQGWLD</sequence>
<reference evidence="1" key="1">
    <citation type="journal article" date="2014" name="Front. Microbiol.">
        <title>High frequency of phylogenetically diverse reductive dehalogenase-homologous genes in deep subseafloor sedimentary metagenomes.</title>
        <authorList>
            <person name="Kawai M."/>
            <person name="Futagami T."/>
            <person name="Toyoda A."/>
            <person name="Takaki Y."/>
            <person name="Nishi S."/>
            <person name="Hori S."/>
            <person name="Arai W."/>
            <person name="Tsubouchi T."/>
            <person name="Morono Y."/>
            <person name="Uchiyama I."/>
            <person name="Ito T."/>
            <person name="Fujiyama A."/>
            <person name="Inagaki F."/>
            <person name="Takami H."/>
        </authorList>
    </citation>
    <scope>NUCLEOTIDE SEQUENCE</scope>
    <source>
        <strain evidence="1">Expedition CK06-06</strain>
    </source>
</reference>
<comment type="caution">
    <text evidence="1">The sequence shown here is derived from an EMBL/GenBank/DDBJ whole genome shotgun (WGS) entry which is preliminary data.</text>
</comment>
<gene>
    <name evidence="1" type="ORF">S01H1_58433</name>
</gene>
<dbReference type="AlphaFoldDB" id="X0VMK1"/>
<protein>
    <submittedName>
        <fullName evidence="1">Uncharacterized protein</fullName>
    </submittedName>
</protein>
<proteinExistence type="predicted"/>
<dbReference type="PANTHER" id="PTHR12521">
    <property type="entry name" value="PROTEIN C6ORF130"/>
    <property type="match status" value="1"/>
</dbReference>
<dbReference type="InterPro" id="IPR050892">
    <property type="entry name" value="ADP-ribose_metab_enzymes"/>
</dbReference>